<dbReference type="PANTHER" id="PTHR18952">
    <property type="entry name" value="CARBONIC ANHYDRASE"/>
    <property type="match status" value="1"/>
</dbReference>
<dbReference type="Gene3D" id="3.10.200.10">
    <property type="entry name" value="Alpha carbonic anhydrase"/>
    <property type="match status" value="1"/>
</dbReference>
<keyword evidence="10" id="KW-1185">Reference proteome</keyword>
<keyword evidence="3" id="KW-0479">Metal-binding</keyword>
<accession>A0A7G8BDR1</accession>
<dbReference type="SUPFAM" id="SSF51069">
    <property type="entry name" value="Carbonic anhydrase"/>
    <property type="match status" value="1"/>
</dbReference>
<evidence type="ECO:0000313" key="10">
    <source>
        <dbReference type="Proteomes" id="UP000515312"/>
    </source>
</evidence>
<dbReference type="AlphaFoldDB" id="A0A7G8BDR1"/>
<dbReference type="PANTHER" id="PTHR18952:SF265">
    <property type="entry name" value="CARBONIC ANHYDRASE"/>
    <property type="match status" value="1"/>
</dbReference>
<proteinExistence type="inferred from homology"/>
<dbReference type="InterPro" id="IPR001148">
    <property type="entry name" value="CA_dom"/>
</dbReference>
<dbReference type="Proteomes" id="UP000515312">
    <property type="component" value="Chromosome"/>
</dbReference>
<dbReference type="InterPro" id="IPR036398">
    <property type="entry name" value="CA_dom_sf"/>
</dbReference>
<reference evidence="9 10" key="1">
    <citation type="submission" date="2020-08" db="EMBL/GenBank/DDBJ databases">
        <title>Edaphobacter telluris sp. nov. and Acidobacterium dinghuensis sp. nov., two acidobacteria isolated from forest soil.</title>
        <authorList>
            <person name="Fu J."/>
            <person name="Qiu L."/>
        </authorList>
    </citation>
    <scope>NUCLEOTIDE SEQUENCE [LARGE SCALE GENOMIC DNA]</scope>
    <source>
        <strain evidence="9">4Y35</strain>
    </source>
</reference>
<keyword evidence="7" id="KW-0732">Signal</keyword>
<evidence type="ECO:0000259" key="8">
    <source>
        <dbReference type="PROSITE" id="PS51144"/>
    </source>
</evidence>
<evidence type="ECO:0000256" key="4">
    <source>
        <dbReference type="ARBA" id="ARBA00022833"/>
    </source>
</evidence>
<feature type="chain" id="PRO_5028950414" description="carbonic anhydrase" evidence="7">
    <location>
        <begin position="26"/>
        <end position="253"/>
    </location>
</feature>
<dbReference type="InterPro" id="IPR041891">
    <property type="entry name" value="Alpha_CA_prokaryot-like"/>
</dbReference>
<name>A0A7G8BDR1_9BACT</name>
<protein>
    <recommendedName>
        <fullName evidence="2">carbonic anhydrase</fullName>
        <ecNumber evidence="2">4.2.1.1</ecNumber>
    </recommendedName>
</protein>
<feature type="domain" description="Alpha-carbonic anhydrase" evidence="8">
    <location>
        <begin position="30"/>
        <end position="253"/>
    </location>
</feature>
<dbReference type="KEGG" id="adin:H7849_16275"/>
<evidence type="ECO:0000256" key="3">
    <source>
        <dbReference type="ARBA" id="ARBA00022723"/>
    </source>
</evidence>
<evidence type="ECO:0000313" key="9">
    <source>
        <dbReference type="EMBL" id="QNI30681.1"/>
    </source>
</evidence>
<evidence type="ECO:0000256" key="7">
    <source>
        <dbReference type="SAM" id="SignalP"/>
    </source>
</evidence>
<evidence type="ECO:0000256" key="5">
    <source>
        <dbReference type="ARBA" id="ARBA00023239"/>
    </source>
</evidence>
<dbReference type="SMART" id="SM01057">
    <property type="entry name" value="Carb_anhydrase"/>
    <property type="match status" value="1"/>
</dbReference>
<dbReference type="CDD" id="cd03124">
    <property type="entry name" value="alpha_CA_prokaryotic_like"/>
    <property type="match status" value="1"/>
</dbReference>
<dbReference type="EC" id="4.2.1.1" evidence="2"/>
<organism evidence="9 10">
    <name type="scientific">Alloacidobacterium dinghuense</name>
    <dbReference type="NCBI Taxonomy" id="2763107"/>
    <lineage>
        <taxon>Bacteria</taxon>
        <taxon>Pseudomonadati</taxon>
        <taxon>Acidobacteriota</taxon>
        <taxon>Terriglobia</taxon>
        <taxon>Terriglobales</taxon>
        <taxon>Acidobacteriaceae</taxon>
        <taxon>Alloacidobacterium</taxon>
    </lineage>
</organism>
<comment type="catalytic activity">
    <reaction evidence="6">
        <text>hydrogencarbonate + H(+) = CO2 + H2O</text>
        <dbReference type="Rhea" id="RHEA:10748"/>
        <dbReference type="ChEBI" id="CHEBI:15377"/>
        <dbReference type="ChEBI" id="CHEBI:15378"/>
        <dbReference type="ChEBI" id="CHEBI:16526"/>
        <dbReference type="ChEBI" id="CHEBI:17544"/>
        <dbReference type="EC" id="4.2.1.1"/>
    </reaction>
</comment>
<dbReference type="GO" id="GO:0008270">
    <property type="term" value="F:zinc ion binding"/>
    <property type="evidence" value="ECO:0007669"/>
    <property type="project" value="InterPro"/>
</dbReference>
<sequence length="253" mass="28471">MDLAKHCRPALIFCALVLAAATAQQQHPEHTWDYSNLHGPSHWAELGPEFAPCANGHHQSPIDIRNPQSADLPPIQFNYNPSPLDIIDNGHTVMIIYAPGSFITVGGKRYELRQFHFHRPSEERINGVDYEIGAHLVHADQQGHLAVVAVLLQKGEDNPLVHELWEDIPKEKDKEEHLNNIQIDLAKLLPADRGYYTFDGSLTTPPCSEGVTWYVLKHPVTVTTAEIEQFSKLYRANARPTQPLYGRVVLESK</sequence>
<dbReference type="RefSeq" id="WP_186740720.1">
    <property type="nucleotide sequence ID" value="NZ_CP060394.1"/>
</dbReference>
<evidence type="ECO:0000256" key="1">
    <source>
        <dbReference type="ARBA" id="ARBA00010718"/>
    </source>
</evidence>
<keyword evidence="5" id="KW-0456">Lyase</keyword>
<comment type="similarity">
    <text evidence="1">Belongs to the alpha-carbonic anhydrase family.</text>
</comment>
<gene>
    <name evidence="9" type="ORF">H7849_16275</name>
</gene>
<feature type="signal peptide" evidence="7">
    <location>
        <begin position="1"/>
        <end position="25"/>
    </location>
</feature>
<dbReference type="EMBL" id="CP060394">
    <property type="protein sequence ID" value="QNI30681.1"/>
    <property type="molecule type" value="Genomic_DNA"/>
</dbReference>
<keyword evidence="4" id="KW-0862">Zinc</keyword>
<dbReference type="Pfam" id="PF00194">
    <property type="entry name" value="Carb_anhydrase"/>
    <property type="match status" value="1"/>
</dbReference>
<evidence type="ECO:0000256" key="6">
    <source>
        <dbReference type="ARBA" id="ARBA00048348"/>
    </source>
</evidence>
<dbReference type="GO" id="GO:0004089">
    <property type="term" value="F:carbonate dehydratase activity"/>
    <property type="evidence" value="ECO:0007669"/>
    <property type="project" value="UniProtKB-EC"/>
</dbReference>
<dbReference type="InterPro" id="IPR023561">
    <property type="entry name" value="Carbonic_anhydrase_a-class"/>
</dbReference>
<dbReference type="PROSITE" id="PS51144">
    <property type="entry name" value="ALPHA_CA_2"/>
    <property type="match status" value="1"/>
</dbReference>
<evidence type="ECO:0000256" key="2">
    <source>
        <dbReference type="ARBA" id="ARBA00012925"/>
    </source>
</evidence>